<dbReference type="InterPro" id="IPR001789">
    <property type="entry name" value="Sig_transdc_resp-reg_receiver"/>
</dbReference>
<dbReference type="Pfam" id="PF02518">
    <property type="entry name" value="HATPase_c"/>
    <property type="match status" value="1"/>
</dbReference>
<dbReference type="InterPro" id="IPR014409">
    <property type="entry name" value="Sig_transdc_His_kin_hyb_ArcB"/>
</dbReference>
<dbReference type="PANTHER" id="PTHR43047">
    <property type="entry name" value="TWO-COMPONENT HISTIDINE PROTEIN KINASE"/>
    <property type="match status" value="1"/>
</dbReference>
<dbReference type="InterPro" id="IPR040642">
    <property type="entry name" value="HKR_ArcB_TM"/>
</dbReference>
<dbReference type="InterPro" id="IPR004358">
    <property type="entry name" value="Sig_transdc_His_kin-like_C"/>
</dbReference>
<keyword evidence="10 17" id="KW-1133">Transmembrane helix</keyword>
<dbReference type="GO" id="GO:0016301">
    <property type="term" value="F:kinase activity"/>
    <property type="evidence" value="ECO:0007669"/>
    <property type="project" value="UniProtKB-KW"/>
</dbReference>
<dbReference type="CDD" id="cd16922">
    <property type="entry name" value="HATPase_EvgS-ArcB-TorS-like"/>
    <property type="match status" value="1"/>
</dbReference>
<feature type="coiled-coil region" evidence="16">
    <location>
        <begin position="77"/>
        <end position="135"/>
    </location>
</feature>
<dbReference type="CDD" id="cd00088">
    <property type="entry name" value="HPT"/>
    <property type="match status" value="1"/>
</dbReference>
<evidence type="ECO:0000256" key="5">
    <source>
        <dbReference type="ARBA" id="ARBA00022553"/>
    </source>
</evidence>
<dbReference type="InterPro" id="IPR013656">
    <property type="entry name" value="PAS_4"/>
</dbReference>
<dbReference type="InterPro" id="IPR036641">
    <property type="entry name" value="HPT_dom_sf"/>
</dbReference>
<dbReference type="Gene3D" id="1.10.287.130">
    <property type="match status" value="1"/>
</dbReference>
<organism evidence="23 24">
    <name type="scientific">Rosenbergiella gaditana</name>
    <dbReference type="NCBI Taxonomy" id="2726987"/>
    <lineage>
        <taxon>Bacteria</taxon>
        <taxon>Pseudomonadati</taxon>
        <taxon>Pseudomonadota</taxon>
        <taxon>Gammaproteobacteria</taxon>
        <taxon>Enterobacterales</taxon>
        <taxon>Erwiniaceae</taxon>
        <taxon>Rosenbergiella</taxon>
    </lineage>
</organism>
<evidence type="ECO:0000256" key="10">
    <source>
        <dbReference type="ARBA" id="ARBA00022989"/>
    </source>
</evidence>
<dbReference type="SUPFAM" id="SSF47384">
    <property type="entry name" value="Homodimeric domain of signal transducing histidine kinase"/>
    <property type="match status" value="1"/>
</dbReference>
<keyword evidence="9 13" id="KW-0067">ATP-binding</keyword>
<evidence type="ECO:0000259" key="20">
    <source>
        <dbReference type="PROSITE" id="PS50112"/>
    </source>
</evidence>
<dbReference type="CDD" id="cd00082">
    <property type="entry name" value="HisKA"/>
    <property type="match status" value="1"/>
</dbReference>
<feature type="domain" description="PAC" evidence="21">
    <location>
        <begin position="226"/>
        <end position="278"/>
    </location>
</feature>
<dbReference type="PROSITE" id="PS50110">
    <property type="entry name" value="RESPONSE_REGULATORY"/>
    <property type="match status" value="1"/>
</dbReference>
<dbReference type="SMART" id="SM00388">
    <property type="entry name" value="HisKA"/>
    <property type="match status" value="1"/>
</dbReference>
<evidence type="ECO:0000256" key="16">
    <source>
        <dbReference type="SAM" id="Coils"/>
    </source>
</evidence>
<dbReference type="NCBIfam" id="NF008302">
    <property type="entry name" value="PRK11091.1"/>
    <property type="match status" value="1"/>
</dbReference>
<dbReference type="InterPro" id="IPR035965">
    <property type="entry name" value="PAS-like_dom_sf"/>
</dbReference>
<keyword evidence="24" id="KW-1185">Reference proteome</keyword>
<keyword evidence="8 13" id="KW-0418">Kinase</keyword>
<dbReference type="InterPro" id="IPR027460">
    <property type="entry name" value="ArcB_TM_sf"/>
</dbReference>
<dbReference type="SMART" id="SM00387">
    <property type="entry name" value="HATPase_c"/>
    <property type="match status" value="1"/>
</dbReference>
<keyword evidence="6 13" id="KW-0808">Transferase</keyword>
<evidence type="ECO:0000313" key="23">
    <source>
        <dbReference type="EMBL" id="MBT0724653.1"/>
    </source>
</evidence>
<dbReference type="Gene3D" id="3.40.50.2300">
    <property type="match status" value="1"/>
</dbReference>
<feature type="domain" description="PAS" evidence="20">
    <location>
        <begin position="153"/>
        <end position="223"/>
    </location>
</feature>
<feature type="domain" description="Response regulatory" evidence="19">
    <location>
        <begin position="526"/>
        <end position="642"/>
    </location>
</feature>
<evidence type="ECO:0000259" key="21">
    <source>
        <dbReference type="PROSITE" id="PS50113"/>
    </source>
</evidence>
<dbReference type="Pfam" id="PF00072">
    <property type="entry name" value="Response_reg"/>
    <property type="match status" value="1"/>
</dbReference>
<evidence type="ECO:0000313" key="24">
    <source>
        <dbReference type="Proteomes" id="UP000790096"/>
    </source>
</evidence>
<dbReference type="SMART" id="SM00448">
    <property type="entry name" value="REC"/>
    <property type="match status" value="1"/>
</dbReference>
<evidence type="ECO:0000256" key="11">
    <source>
        <dbReference type="ARBA" id="ARBA00023012"/>
    </source>
</evidence>
<dbReference type="InterPro" id="IPR000014">
    <property type="entry name" value="PAS"/>
</dbReference>
<dbReference type="SUPFAM" id="SSF47226">
    <property type="entry name" value="Histidine-containing phosphotransfer domain, HPT domain"/>
    <property type="match status" value="1"/>
</dbReference>
<evidence type="ECO:0000259" key="19">
    <source>
        <dbReference type="PROSITE" id="PS50110"/>
    </source>
</evidence>
<dbReference type="PROSITE" id="PS50113">
    <property type="entry name" value="PAC"/>
    <property type="match status" value="1"/>
</dbReference>
<dbReference type="EC" id="2.7.13.3" evidence="13"/>
<evidence type="ECO:0000256" key="14">
    <source>
        <dbReference type="PROSITE-ProRule" id="PRU00110"/>
    </source>
</evidence>
<accession>A0ABS5SYX6</accession>
<evidence type="ECO:0000256" key="3">
    <source>
        <dbReference type="ARBA" id="ARBA00022475"/>
    </source>
</evidence>
<comment type="subcellular location">
    <subcellularLocation>
        <location evidence="2 13">Cell inner membrane</location>
        <topology evidence="2 13">Multi-pass membrane protein</topology>
    </subcellularLocation>
</comment>
<dbReference type="Pfam" id="PF00512">
    <property type="entry name" value="HisKA"/>
    <property type="match status" value="1"/>
</dbReference>
<evidence type="ECO:0000259" key="22">
    <source>
        <dbReference type="PROSITE" id="PS50894"/>
    </source>
</evidence>
<dbReference type="Pfam" id="PF08448">
    <property type="entry name" value="PAS_4"/>
    <property type="match status" value="1"/>
</dbReference>
<proteinExistence type="predicted"/>
<evidence type="ECO:0000256" key="12">
    <source>
        <dbReference type="ARBA" id="ARBA00023136"/>
    </source>
</evidence>
<dbReference type="NCBIfam" id="TIGR00229">
    <property type="entry name" value="sensory_box"/>
    <property type="match status" value="1"/>
</dbReference>
<evidence type="ECO:0000256" key="8">
    <source>
        <dbReference type="ARBA" id="ARBA00022777"/>
    </source>
</evidence>
<feature type="domain" description="Histidine kinase" evidence="18">
    <location>
        <begin position="289"/>
        <end position="506"/>
    </location>
</feature>
<sequence>MKHIRLLAQYYVDLMVKLGLVRFSLLLASALVVLAMIVQMAVTLLLHGHVESIDVVRSIFFGLLITPWAVYFLSVVVDQLEESRQRLARLVDKLEEMRDRDLQLNQQMQQTITQLNQEITERRNAEQARERAILKLEEEMEGRIKAQTELEQQSSFLRSFLDASPDLVFYRNIDRQFSGCNRALELLTGKSEQQLIGLTPQDVYEPEAAEKILATDEKVFRHNIALTYEQWLHYPDGKKSCFEVRKVPYYDRIGKRNGLMGFGRDITERKRYQEALENASRDKTTFISTISHELRTPLNGIVGLSRILLDTQLDHDQLNYLKTIHVSAITLGNIFNDVIEMDKIERQNIKLDRQPINFTDFIADLENLAGLLVQPKGLIFTMQADALLPQTVLTDGTRLRQILWNLISNAVKFTKEGEISIRVSYQSQHLTFAVQDSGIGIPQSEQDKIFAMYYQVEDEHGGKPATGTGIGLAVSARIAEAMGGSLRVESEPHHGACFTLDVCAPEIVSEASETLEEEEWLLPALHILLVEDIELNVVVARSVLENLGCSIEVAMTGQQALDLFEPDEFDMVLLDIQLPDMTGLEVARELKQRFTAQQLPPLVALTANVLKNKSEYLNAGLDGVLSKPLSVPALTATIKQFWDPHASEACEPVTPLMPESSDKLDTEMLEQYLSLVGPSLIRDGLAMFEKMMPDYLEVLDSNMLARDQNEITEQGHKIKGAAGAIGLKHLQKVAQQIQSPELPAWWDNVQDWVDELHSSWKNDIEVLKLWLSRQS</sequence>
<dbReference type="InterPro" id="IPR003661">
    <property type="entry name" value="HisK_dim/P_dom"/>
</dbReference>
<feature type="domain" description="HPt" evidence="22">
    <location>
        <begin position="677"/>
        <end position="770"/>
    </location>
</feature>
<dbReference type="InterPro" id="IPR000700">
    <property type="entry name" value="PAS-assoc_C"/>
</dbReference>
<dbReference type="PROSITE" id="PS50894">
    <property type="entry name" value="HPT"/>
    <property type="match status" value="1"/>
</dbReference>
<feature type="modified residue" description="Phosphohistidine" evidence="14">
    <location>
        <position position="716"/>
    </location>
</feature>
<dbReference type="InterPro" id="IPR005467">
    <property type="entry name" value="His_kinase_dom"/>
</dbReference>
<dbReference type="Proteomes" id="UP000790096">
    <property type="component" value="Unassembled WGS sequence"/>
</dbReference>
<keyword evidence="7 17" id="KW-0812">Transmembrane</keyword>
<dbReference type="Gene3D" id="3.30.450.20">
    <property type="entry name" value="PAS domain"/>
    <property type="match status" value="1"/>
</dbReference>
<dbReference type="RefSeq" id="WP_214237317.1">
    <property type="nucleotide sequence ID" value="NZ_JABBFR010000011.1"/>
</dbReference>
<evidence type="ECO:0000256" key="1">
    <source>
        <dbReference type="ARBA" id="ARBA00000085"/>
    </source>
</evidence>
<evidence type="ECO:0000256" key="9">
    <source>
        <dbReference type="ARBA" id="ARBA00022840"/>
    </source>
</evidence>
<dbReference type="SUPFAM" id="SSF52172">
    <property type="entry name" value="CheY-like"/>
    <property type="match status" value="1"/>
</dbReference>
<dbReference type="EMBL" id="JABBFR010000011">
    <property type="protein sequence ID" value="MBT0724653.1"/>
    <property type="molecule type" value="Genomic_DNA"/>
</dbReference>
<dbReference type="InterPro" id="IPR036097">
    <property type="entry name" value="HisK_dim/P_sf"/>
</dbReference>
<dbReference type="PROSITE" id="PS50109">
    <property type="entry name" value="HIS_KIN"/>
    <property type="match status" value="1"/>
</dbReference>
<dbReference type="InterPro" id="IPR003594">
    <property type="entry name" value="HATPase_dom"/>
</dbReference>
<evidence type="ECO:0000256" key="13">
    <source>
        <dbReference type="PIRNR" id="PIRNR003182"/>
    </source>
</evidence>
<keyword evidence="13" id="KW-0547">Nucleotide-binding</keyword>
<name>A0ABS5SYX6_9GAMM</name>
<dbReference type="SMART" id="SM00073">
    <property type="entry name" value="HPT"/>
    <property type="match status" value="1"/>
</dbReference>
<reference evidence="23 24" key="1">
    <citation type="submission" date="2020-04" db="EMBL/GenBank/DDBJ databases">
        <title>Genome sequencing of Rosenbergiella species.</title>
        <authorList>
            <person name="Alvarez-Perez S."/>
            <person name="Lievens B."/>
        </authorList>
    </citation>
    <scope>NUCLEOTIDE SEQUENCE [LARGE SCALE GENOMIC DNA]</scope>
    <source>
        <strain evidence="23 24">S61</strain>
    </source>
</reference>
<comment type="catalytic activity">
    <reaction evidence="1 13">
        <text>ATP + protein L-histidine = ADP + protein N-phospho-L-histidine.</text>
        <dbReference type="EC" id="2.7.13.3"/>
    </reaction>
</comment>
<protein>
    <recommendedName>
        <fullName evidence="13">Aerobic respiration control sensor protein</fullName>
        <ecNumber evidence="13">2.7.13.3</ecNumber>
    </recommendedName>
</protein>
<keyword evidence="3 13" id="KW-1003">Cell membrane</keyword>
<dbReference type="InterPro" id="IPR008207">
    <property type="entry name" value="Sig_transdc_His_kin_Hpt_dom"/>
</dbReference>
<dbReference type="Gene3D" id="1.20.120.160">
    <property type="entry name" value="HPT domain"/>
    <property type="match status" value="1"/>
</dbReference>
<dbReference type="PRINTS" id="PR00344">
    <property type="entry name" value="BCTRLSENSOR"/>
</dbReference>
<dbReference type="Pfam" id="PF01627">
    <property type="entry name" value="Hpt"/>
    <property type="match status" value="1"/>
</dbReference>
<dbReference type="Gene3D" id="3.30.565.10">
    <property type="entry name" value="Histidine kinase-like ATPase, C-terminal domain"/>
    <property type="match status" value="1"/>
</dbReference>
<keyword evidence="16" id="KW-0175">Coiled coil</keyword>
<keyword evidence="4 13" id="KW-0997">Cell inner membrane</keyword>
<dbReference type="SUPFAM" id="SSF55874">
    <property type="entry name" value="ATPase domain of HSP90 chaperone/DNA topoisomerase II/histidine kinase"/>
    <property type="match status" value="1"/>
</dbReference>
<evidence type="ECO:0000256" key="15">
    <source>
        <dbReference type="PROSITE-ProRule" id="PRU00169"/>
    </source>
</evidence>
<evidence type="ECO:0000256" key="6">
    <source>
        <dbReference type="ARBA" id="ARBA00022679"/>
    </source>
</evidence>
<dbReference type="Gene3D" id="1.10.287.970">
    <property type="entry name" value="His Kinase A (phosphoacceptor) domain"/>
    <property type="match status" value="1"/>
</dbReference>
<dbReference type="PROSITE" id="PS50112">
    <property type="entry name" value="PAS"/>
    <property type="match status" value="1"/>
</dbReference>
<feature type="transmembrane region" description="Helical" evidence="17">
    <location>
        <begin position="58"/>
        <end position="77"/>
    </location>
</feature>
<evidence type="ECO:0000256" key="2">
    <source>
        <dbReference type="ARBA" id="ARBA00004429"/>
    </source>
</evidence>
<evidence type="ECO:0000256" key="17">
    <source>
        <dbReference type="SAM" id="Phobius"/>
    </source>
</evidence>
<keyword evidence="11 13" id="KW-0902">Two-component regulatory system</keyword>
<dbReference type="SMART" id="SM00091">
    <property type="entry name" value="PAS"/>
    <property type="match status" value="1"/>
</dbReference>
<dbReference type="InterPro" id="IPR036890">
    <property type="entry name" value="HATPase_C_sf"/>
</dbReference>
<evidence type="ECO:0000256" key="4">
    <source>
        <dbReference type="ARBA" id="ARBA00022519"/>
    </source>
</evidence>
<dbReference type="InterPro" id="IPR011006">
    <property type="entry name" value="CheY-like_superfamily"/>
</dbReference>
<keyword evidence="13" id="KW-0804">Transcription</keyword>
<feature type="transmembrane region" description="Helical" evidence="17">
    <location>
        <begin position="20"/>
        <end position="46"/>
    </location>
</feature>
<gene>
    <name evidence="23" type="primary">arcB</name>
    <name evidence="23" type="ORF">HH682_09435</name>
</gene>
<comment type="caution">
    <text evidence="23">The sequence shown here is derived from an EMBL/GenBank/DDBJ whole genome shotgun (WGS) entry which is preliminary data.</text>
</comment>
<evidence type="ECO:0000259" key="18">
    <source>
        <dbReference type="PROSITE" id="PS50109"/>
    </source>
</evidence>
<keyword evidence="13" id="KW-0805">Transcription regulation</keyword>
<dbReference type="Pfam" id="PF18415">
    <property type="entry name" value="HKR_ArcB_TM"/>
    <property type="match status" value="1"/>
</dbReference>
<dbReference type="CDD" id="cd00130">
    <property type="entry name" value="PAS"/>
    <property type="match status" value="1"/>
</dbReference>
<dbReference type="SUPFAM" id="SSF55785">
    <property type="entry name" value="PYP-like sensor domain (PAS domain)"/>
    <property type="match status" value="1"/>
</dbReference>
<dbReference type="PIRSF" id="PIRSF003182">
    <property type="entry name" value="ArcB"/>
    <property type="match status" value="1"/>
</dbReference>
<keyword evidence="12 13" id="KW-0472">Membrane</keyword>
<feature type="modified residue" description="4-aspartylphosphate" evidence="15">
    <location>
        <position position="575"/>
    </location>
</feature>
<keyword evidence="5 15" id="KW-0597">Phosphoprotein</keyword>
<dbReference type="CDD" id="cd17546">
    <property type="entry name" value="REC_hyHK_CKI1_RcsC-like"/>
    <property type="match status" value="1"/>
</dbReference>
<evidence type="ECO:0000256" key="7">
    <source>
        <dbReference type="ARBA" id="ARBA00022692"/>
    </source>
</evidence>